<dbReference type="OrthoDB" id="198000at2759"/>
<organism evidence="12 13">
    <name type="scientific">Symbiodinium pilosum</name>
    <name type="common">Dinoflagellate</name>
    <dbReference type="NCBI Taxonomy" id="2952"/>
    <lineage>
        <taxon>Eukaryota</taxon>
        <taxon>Sar</taxon>
        <taxon>Alveolata</taxon>
        <taxon>Dinophyceae</taxon>
        <taxon>Suessiales</taxon>
        <taxon>Symbiodiniaceae</taxon>
        <taxon>Symbiodinium</taxon>
    </lineage>
</organism>
<comment type="caution">
    <text evidence="12">The sequence shown here is derived from an EMBL/GenBank/DDBJ whole genome shotgun (WGS) entry which is preliminary data.</text>
</comment>
<dbReference type="Proteomes" id="UP000649617">
    <property type="component" value="Unassembled WGS sequence"/>
</dbReference>
<protein>
    <recommendedName>
        <fullName evidence="11">Endonuclease/exonuclease/phosphatase domain-containing protein</fullName>
    </recommendedName>
</protein>
<evidence type="ECO:0000256" key="3">
    <source>
        <dbReference type="ARBA" id="ARBA00004322"/>
    </source>
</evidence>
<dbReference type="Pfam" id="PF03372">
    <property type="entry name" value="Exo_endo_phos"/>
    <property type="match status" value="1"/>
</dbReference>
<dbReference type="InterPro" id="IPR005135">
    <property type="entry name" value="Endo/exonuclease/phosphatase"/>
</dbReference>
<comment type="cofactor">
    <cofactor evidence="2">
        <name>Mg(2+)</name>
        <dbReference type="ChEBI" id="CHEBI:18420"/>
    </cofactor>
</comment>
<dbReference type="GO" id="GO:0006281">
    <property type="term" value="P:DNA repair"/>
    <property type="evidence" value="ECO:0007669"/>
    <property type="project" value="UniProtKB-KW"/>
</dbReference>
<keyword evidence="10" id="KW-0539">Nucleus</keyword>
<dbReference type="EMBL" id="CAJNIZ010021224">
    <property type="protein sequence ID" value="CAE7449770.1"/>
    <property type="molecule type" value="Genomic_DNA"/>
</dbReference>
<dbReference type="GO" id="GO:0004518">
    <property type="term" value="F:nuclease activity"/>
    <property type="evidence" value="ECO:0007669"/>
    <property type="project" value="UniProtKB-KW"/>
</dbReference>
<sequence length="321" mass="35718">MVGILTYNIHSGLGGDGAYDLERIAGVVRRSGADVACLQEVEVNTQRLRVRKWSALHADDQPQQVASMSGLRHTAFAATLSATFLKDSFREGEVLQHSTQGQYGLCILSRFPILQSRRLLFDRPEGPAGQHDLIMDKVEQPRGALAVLLDMQEEDARPMWVVNTHLSHKIASSEQRRQASEVMRWIEELRSEELPHNDRSTFLLAADLNSPAFLPWTAYSVIAADVRWKDLWQEAGGPCCCSATFPAGWCGGFFGTRIDHVFGLQLDNGAIPMCEAVRVVRDTPADELASDHCAVLVKMDFVEDPFRHEKEEVSVHQPLAG</sequence>
<keyword evidence="6" id="KW-0227">DNA damage</keyword>
<evidence type="ECO:0000256" key="5">
    <source>
        <dbReference type="ARBA" id="ARBA00022723"/>
    </source>
</evidence>
<evidence type="ECO:0000256" key="8">
    <source>
        <dbReference type="ARBA" id="ARBA00022842"/>
    </source>
</evidence>
<reference evidence="12" key="1">
    <citation type="submission" date="2021-02" db="EMBL/GenBank/DDBJ databases">
        <authorList>
            <person name="Dougan E. K."/>
            <person name="Rhodes N."/>
            <person name="Thang M."/>
            <person name="Chan C."/>
        </authorList>
    </citation>
    <scope>NUCLEOTIDE SEQUENCE</scope>
</reference>
<accession>A0A812RNM5</accession>
<proteinExistence type="predicted"/>
<dbReference type="InterPro" id="IPR051547">
    <property type="entry name" value="TDP2-like"/>
</dbReference>
<dbReference type="SUPFAM" id="SSF56219">
    <property type="entry name" value="DNase I-like"/>
    <property type="match status" value="1"/>
</dbReference>
<dbReference type="AlphaFoldDB" id="A0A812RNM5"/>
<keyword evidence="13" id="KW-1185">Reference proteome</keyword>
<evidence type="ECO:0000256" key="4">
    <source>
        <dbReference type="ARBA" id="ARBA00022722"/>
    </source>
</evidence>
<keyword evidence="5" id="KW-0479">Metal-binding</keyword>
<keyword evidence="4" id="KW-0540">Nuclease</keyword>
<dbReference type="PANTHER" id="PTHR15822">
    <property type="entry name" value="TRAF AND TNF RECEPTOR-ASSOCIATED PROTEIN"/>
    <property type="match status" value="1"/>
</dbReference>
<name>A0A812RNM5_SYMPI</name>
<evidence type="ECO:0000256" key="2">
    <source>
        <dbReference type="ARBA" id="ARBA00001946"/>
    </source>
</evidence>
<dbReference type="Gene3D" id="3.60.10.10">
    <property type="entry name" value="Endonuclease/exonuclease/phosphatase"/>
    <property type="match status" value="1"/>
</dbReference>
<dbReference type="GO" id="GO:0046872">
    <property type="term" value="F:metal ion binding"/>
    <property type="evidence" value="ECO:0007669"/>
    <property type="project" value="UniProtKB-KW"/>
</dbReference>
<dbReference type="InterPro" id="IPR036691">
    <property type="entry name" value="Endo/exonu/phosph_ase_sf"/>
</dbReference>
<evidence type="ECO:0000256" key="10">
    <source>
        <dbReference type="ARBA" id="ARBA00023242"/>
    </source>
</evidence>
<evidence type="ECO:0000313" key="12">
    <source>
        <dbReference type="EMBL" id="CAE7449770.1"/>
    </source>
</evidence>
<keyword evidence="9" id="KW-0234">DNA repair</keyword>
<comment type="subcellular location">
    <subcellularLocation>
        <location evidence="3">Nucleus</location>
        <location evidence="3">PML body</location>
    </subcellularLocation>
</comment>
<keyword evidence="7" id="KW-0378">Hydrolase</keyword>
<evidence type="ECO:0000256" key="1">
    <source>
        <dbReference type="ARBA" id="ARBA00001936"/>
    </source>
</evidence>
<dbReference type="GO" id="GO:0016787">
    <property type="term" value="F:hydrolase activity"/>
    <property type="evidence" value="ECO:0007669"/>
    <property type="project" value="UniProtKB-KW"/>
</dbReference>
<dbReference type="PANTHER" id="PTHR15822:SF4">
    <property type="entry name" value="TYROSYL-DNA PHOSPHODIESTERASE 2"/>
    <property type="match status" value="1"/>
</dbReference>
<evidence type="ECO:0000313" key="13">
    <source>
        <dbReference type="Proteomes" id="UP000649617"/>
    </source>
</evidence>
<evidence type="ECO:0000256" key="7">
    <source>
        <dbReference type="ARBA" id="ARBA00022801"/>
    </source>
</evidence>
<comment type="cofactor">
    <cofactor evidence="1">
        <name>Mn(2+)</name>
        <dbReference type="ChEBI" id="CHEBI:29035"/>
    </cofactor>
</comment>
<feature type="domain" description="Endonuclease/exonuclease/phosphatase" evidence="11">
    <location>
        <begin position="5"/>
        <end position="262"/>
    </location>
</feature>
<evidence type="ECO:0000256" key="6">
    <source>
        <dbReference type="ARBA" id="ARBA00022763"/>
    </source>
</evidence>
<gene>
    <name evidence="12" type="ORF">SPIL2461_LOCUS11002</name>
</gene>
<keyword evidence="8" id="KW-0460">Magnesium</keyword>
<evidence type="ECO:0000259" key="11">
    <source>
        <dbReference type="Pfam" id="PF03372"/>
    </source>
</evidence>
<evidence type="ECO:0000256" key="9">
    <source>
        <dbReference type="ARBA" id="ARBA00023204"/>
    </source>
</evidence>